<dbReference type="GO" id="GO:0046933">
    <property type="term" value="F:proton-transporting ATP synthase activity, rotational mechanism"/>
    <property type="evidence" value="ECO:0007669"/>
    <property type="project" value="UniProtKB-UniRule"/>
</dbReference>
<evidence type="ECO:0000256" key="4">
    <source>
        <dbReference type="ARBA" id="ARBA00022448"/>
    </source>
</evidence>
<keyword evidence="7 10" id="KW-0472">Membrane</keyword>
<organism evidence="11 12">
    <name type="scientific">Actinocatenispora thailandica</name>
    <dbReference type="NCBI Taxonomy" id="227318"/>
    <lineage>
        <taxon>Bacteria</taxon>
        <taxon>Bacillati</taxon>
        <taxon>Actinomycetota</taxon>
        <taxon>Actinomycetes</taxon>
        <taxon>Micromonosporales</taxon>
        <taxon>Micromonosporaceae</taxon>
        <taxon>Actinocatenispora</taxon>
    </lineage>
</organism>
<keyword evidence="10" id="KW-1003">Cell membrane</keyword>
<dbReference type="Proteomes" id="UP000611640">
    <property type="component" value="Chromosome"/>
</dbReference>
<dbReference type="EMBL" id="AP023355">
    <property type="protein sequence ID" value="BCJ36063.1"/>
    <property type="molecule type" value="Genomic_DNA"/>
</dbReference>
<dbReference type="RefSeq" id="WP_203962485.1">
    <property type="nucleotide sequence ID" value="NZ_AP023355.1"/>
</dbReference>
<dbReference type="InterPro" id="IPR000131">
    <property type="entry name" value="ATP_synth_F1_gsu"/>
</dbReference>
<comment type="function">
    <text evidence="1 10">Produces ATP from ADP in the presence of a proton gradient across the membrane. The gamma chain is believed to be important in regulating ATPase activity and the flow of protons through the CF(0) complex.</text>
</comment>
<comment type="similarity">
    <text evidence="3 10">Belongs to the ATPase gamma chain family.</text>
</comment>
<evidence type="ECO:0000256" key="2">
    <source>
        <dbReference type="ARBA" id="ARBA00004170"/>
    </source>
</evidence>
<name>A0A7R7HXL3_9ACTN</name>
<dbReference type="GO" id="GO:0005886">
    <property type="term" value="C:plasma membrane"/>
    <property type="evidence" value="ECO:0007669"/>
    <property type="project" value="UniProtKB-SubCell"/>
</dbReference>
<dbReference type="NCBIfam" id="NF004145">
    <property type="entry name" value="PRK05621.1-2"/>
    <property type="match status" value="1"/>
</dbReference>
<accession>A0A7R7HXL3</accession>
<evidence type="ECO:0000256" key="3">
    <source>
        <dbReference type="ARBA" id="ARBA00007681"/>
    </source>
</evidence>
<dbReference type="PANTHER" id="PTHR11693:SF22">
    <property type="entry name" value="ATP SYNTHASE SUBUNIT GAMMA, MITOCHONDRIAL"/>
    <property type="match status" value="1"/>
</dbReference>
<dbReference type="InterPro" id="IPR035968">
    <property type="entry name" value="ATP_synth_F1_ATPase_gsu"/>
</dbReference>
<evidence type="ECO:0000256" key="5">
    <source>
        <dbReference type="ARBA" id="ARBA00022781"/>
    </source>
</evidence>
<dbReference type="KEGG" id="atl:Athai_35660"/>
<comment type="subunit">
    <text evidence="10">F-type ATPases have 2 components, CF(1) - the catalytic core - and CF(0) - the membrane proton channel. CF(1) has five subunits: alpha(3), beta(3), gamma(1), delta(1), epsilon(1). CF(0) has three main subunits: a, b and c.</text>
</comment>
<reference evidence="11 12" key="1">
    <citation type="submission" date="2020-08" db="EMBL/GenBank/DDBJ databases">
        <title>Whole genome shotgun sequence of Actinocatenispora thailandica NBRC 105041.</title>
        <authorList>
            <person name="Komaki H."/>
            <person name="Tamura T."/>
        </authorList>
    </citation>
    <scope>NUCLEOTIDE SEQUENCE [LARGE SCALE GENOMIC DNA]</scope>
    <source>
        <strain evidence="11 12">NBRC 105041</strain>
    </source>
</reference>
<keyword evidence="12" id="KW-1185">Reference proteome</keyword>
<keyword evidence="6 10" id="KW-0406">Ion transport</keyword>
<evidence type="ECO:0000313" key="12">
    <source>
        <dbReference type="Proteomes" id="UP000611640"/>
    </source>
</evidence>
<dbReference type="HAMAP" id="MF_00815">
    <property type="entry name" value="ATP_synth_gamma_bact"/>
    <property type="match status" value="1"/>
</dbReference>
<dbReference type="GO" id="GO:0042777">
    <property type="term" value="P:proton motive force-driven plasma membrane ATP synthesis"/>
    <property type="evidence" value="ECO:0007669"/>
    <property type="project" value="UniProtKB-UniRule"/>
</dbReference>
<dbReference type="GO" id="GO:0005524">
    <property type="term" value="F:ATP binding"/>
    <property type="evidence" value="ECO:0007669"/>
    <property type="project" value="UniProtKB-UniRule"/>
</dbReference>
<evidence type="ECO:0000256" key="7">
    <source>
        <dbReference type="ARBA" id="ARBA00023136"/>
    </source>
</evidence>
<evidence type="ECO:0000313" key="11">
    <source>
        <dbReference type="EMBL" id="BCJ36063.1"/>
    </source>
</evidence>
<dbReference type="GO" id="GO:0045259">
    <property type="term" value="C:proton-transporting ATP synthase complex"/>
    <property type="evidence" value="ECO:0007669"/>
    <property type="project" value="UniProtKB-KW"/>
</dbReference>
<evidence type="ECO:0000256" key="1">
    <source>
        <dbReference type="ARBA" id="ARBA00003456"/>
    </source>
</evidence>
<dbReference type="SUPFAM" id="SSF52943">
    <property type="entry name" value="ATP synthase (F1-ATPase), gamma subunit"/>
    <property type="match status" value="1"/>
</dbReference>
<keyword evidence="8 10" id="KW-0139">CF(1)</keyword>
<dbReference type="Gene3D" id="1.10.287.80">
    <property type="entry name" value="ATP synthase, gamma subunit, helix hairpin domain"/>
    <property type="match status" value="1"/>
</dbReference>
<dbReference type="PRINTS" id="PR00126">
    <property type="entry name" value="ATPASEGAMMA"/>
</dbReference>
<dbReference type="NCBIfam" id="TIGR01146">
    <property type="entry name" value="ATPsyn_F1gamma"/>
    <property type="match status" value="1"/>
</dbReference>
<dbReference type="CDD" id="cd12151">
    <property type="entry name" value="F1-ATPase_gamma"/>
    <property type="match status" value="1"/>
</dbReference>
<keyword evidence="4 10" id="KW-0813">Transport</keyword>
<keyword evidence="9 10" id="KW-0066">ATP synthesis</keyword>
<dbReference type="AlphaFoldDB" id="A0A7R7HXL3"/>
<gene>
    <name evidence="10 11" type="primary">atpG</name>
    <name evidence="11" type="ORF">Athai_35660</name>
</gene>
<dbReference type="Gene3D" id="3.40.1380.10">
    <property type="match status" value="1"/>
</dbReference>
<protein>
    <recommendedName>
        <fullName evidence="10">ATP synthase gamma chain</fullName>
    </recommendedName>
    <alternativeName>
        <fullName evidence="10">ATP synthase F1 sector gamma subunit</fullName>
    </alternativeName>
    <alternativeName>
        <fullName evidence="10">F-ATPase gamma subunit</fullName>
    </alternativeName>
</protein>
<evidence type="ECO:0000256" key="10">
    <source>
        <dbReference type="HAMAP-Rule" id="MF_00815"/>
    </source>
</evidence>
<dbReference type="PANTHER" id="PTHR11693">
    <property type="entry name" value="ATP SYNTHASE GAMMA CHAIN"/>
    <property type="match status" value="1"/>
</dbReference>
<keyword evidence="5 10" id="KW-0375">Hydrogen ion transport</keyword>
<evidence type="ECO:0000256" key="9">
    <source>
        <dbReference type="ARBA" id="ARBA00023310"/>
    </source>
</evidence>
<evidence type="ECO:0000256" key="6">
    <source>
        <dbReference type="ARBA" id="ARBA00023065"/>
    </source>
</evidence>
<comment type="subcellular location">
    <subcellularLocation>
        <location evidence="10">Cell membrane</location>
        <topology evidence="10">Peripheral membrane protein</topology>
    </subcellularLocation>
    <subcellularLocation>
        <location evidence="2">Membrane</location>
        <topology evidence="2">Peripheral membrane protein</topology>
    </subcellularLocation>
</comment>
<sequence length="310" mass="33248">MAAQLRVLRRRIRSVKSTGKITKAQELIATSRIARAQERVAAAQPYAHAITGVLTALASGANIEHPLLTPRERVRRAGVLVVTSDRGMCGGYNANVIRTAEQLIARLRSDGIEPVLYVIGRKGVAYYRFRNRDIAESWTGFSEQPAFDDAREAGQTLIDAFNAGADDTDGGFGPDGLPGIDELYAVYTHLASMVSQVPTVTRVAPMEIEETDKPSTGIPPAYEFEPDAASLLDSLLPKYINTRIYAALLDSAASESAARRAAMKAASDNANDIARTLTREMNAARQAAITQEISEIVGGVDALAASGSEE</sequence>
<evidence type="ECO:0000256" key="8">
    <source>
        <dbReference type="ARBA" id="ARBA00023196"/>
    </source>
</evidence>
<proteinExistence type="inferred from homology"/>
<dbReference type="Pfam" id="PF00231">
    <property type="entry name" value="ATP-synt"/>
    <property type="match status" value="1"/>
</dbReference>